<protein>
    <submittedName>
        <fullName evidence="4">Zinc-binding dehydrogenase</fullName>
    </submittedName>
</protein>
<organism evidence="4 7">
    <name type="scientific">Streptomyces acidiscabies</name>
    <dbReference type="NCBI Taxonomy" id="42234"/>
    <lineage>
        <taxon>Bacteria</taxon>
        <taxon>Bacillati</taxon>
        <taxon>Actinomycetota</taxon>
        <taxon>Actinomycetes</taxon>
        <taxon>Kitasatosporales</taxon>
        <taxon>Streptomycetaceae</taxon>
        <taxon>Streptomyces</taxon>
    </lineage>
</organism>
<dbReference type="EMBL" id="JARAWC010000001">
    <property type="protein sequence ID" value="MDX2958290.1"/>
    <property type="molecule type" value="Genomic_DNA"/>
</dbReference>
<evidence type="ECO:0000313" key="7">
    <source>
        <dbReference type="Proteomes" id="UP001282288"/>
    </source>
</evidence>
<dbReference type="Gene3D" id="3.90.180.10">
    <property type="entry name" value="Medium-chain alcohol dehydrogenases, catalytic domain"/>
    <property type="match status" value="1"/>
</dbReference>
<dbReference type="EMBL" id="JARAWP010000006">
    <property type="protein sequence ID" value="MDX3018657.1"/>
    <property type="molecule type" value="Genomic_DNA"/>
</dbReference>
<dbReference type="RefSeq" id="WP_010353760.1">
    <property type="nucleotide sequence ID" value="NZ_BCMK01000009.1"/>
</dbReference>
<dbReference type="Pfam" id="PF00107">
    <property type="entry name" value="ADH_zinc_N"/>
    <property type="match status" value="1"/>
</dbReference>
<feature type="domain" description="Enoyl reductase (ER)" evidence="3">
    <location>
        <begin position="10"/>
        <end position="321"/>
    </location>
</feature>
<keyword evidence="1" id="KW-0521">NADP</keyword>
<keyword evidence="6" id="KW-1185">Reference proteome</keyword>
<dbReference type="GO" id="GO:0003960">
    <property type="term" value="F:quinone reductase (NADPH) activity"/>
    <property type="evidence" value="ECO:0007669"/>
    <property type="project" value="TreeGrafter"/>
</dbReference>
<dbReference type="SMART" id="SM00829">
    <property type="entry name" value="PKS_ER"/>
    <property type="match status" value="1"/>
</dbReference>
<dbReference type="GO" id="GO:0035925">
    <property type="term" value="F:mRNA 3'-UTR AU-rich region binding"/>
    <property type="evidence" value="ECO:0007669"/>
    <property type="project" value="TreeGrafter"/>
</dbReference>
<dbReference type="Gene3D" id="3.40.50.720">
    <property type="entry name" value="NAD(P)-binding Rossmann-like Domain"/>
    <property type="match status" value="1"/>
</dbReference>
<reference evidence="4 6" key="1">
    <citation type="journal article" date="2023" name="Microb. Genom.">
        <title>Mesoterricola silvestris gen. nov., sp. nov., Mesoterricola sediminis sp. nov., Geothrix oryzae sp. nov., Geothrix edaphica sp. nov., Geothrix rubra sp. nov., and Geothrix limicola sp. nov., six novel members of Acidobacteriota isolated from soils.</title>
        <authorList>
            <person name="Weisberg A.J."/>
            <person name="Pearce E."/>
            <person name="Kramer C.G."/>
            <person name="Chang J.H."/>
            <person name="Clarke C.R."/>
        </authorList>
    </citation>
    <scope>NUCLEOTIDE SEQUENCE</scope>
    <source>
        <strain evidence="5 6">NB05-1H</strain>
        <strain evidence="4">NRRL_B-16521</strain>
    </source>
</reference>
<dbReference type="InterPro" id="IPR013154">
    <property type="entry name" value="ADH-like_N"/>
</dbReference>
<evidence type="ECO:0000313" key="5">
    <source>
        <dbReference type="EMBL" id="MDX3018657.1"/>
    </source>
</evidence>
<evidence type="ECO:0000256" key="1">
    <source>
        <dbReference type="ARBA" id="ARBA00022857"/>
    </source>
</evidence>
<gene>
    <name evidence="4" type="ORF">PV399_00950</name>
    <name evidence="5" type="ORF">PV666_12260</name>
</gene>
<comment type="caution">
    <text evidence="4">The sequence shown here is derived from an EMBL/GenBank/DDBJ whole genome shotgun (WGS) entry which is preliminary data.</text>
</comment>
<name>A0AAP6B501_9ACTN</name>
<sequence length="323" mass="33427">MRVIRYHSYGGPEVLSVEEAPIPEPGPAEVLIEAEAIGVNFVETQRRQGTAPFPTPLPNAPHGDVVGTVVAAGAEVTTVEVGDRVAAPVAGEAYADYAVHDATFLMPIPADLGLAEASVLASPAQTALCTLKTARVEPGDTVLVHAASGSIGHLALQIARLLGAGTVIGTAGSAHKLDFARAYGADVAVDYSAPDWADQVREATGGRGVDAIVDSVGGDVLRQGIGLLAPFGRLVFYGAASGEVPSVSPMELIGLQYVTGSSLWAWWRHRPDEVRAGLGRLAGLLAAGELRVSLGTTLPLTEAAKAHQLIEERGHLGRVLLIP</sequence>
<dbReference type="PANTHER" id="PTHR48106">
    <property type="entry name" value="QUINONE OXIDOREDUCTASE PIG3-RELATED"/>
    <property type="match status" value="1"/>
</dbReference>
<dbReference type="SUPFAM" id="SSF50129">
    <property type="entry name" value="GroES-like"/>
    <property type="match status" value="1"/>
</dbReference>
<dbReference type="GO" id="GO:0005829">
    <property type="term" value="C:cytosol"/>
    <property type="evidence" value="ECO:0007669"/>
    <property type="project" value="TreeGrafter"/>
</dbReference>
<evidence type="ECO:0000256" key="2">
    <source>
        <dbReference type="ARBA" id="ARBA00023002"/>
    </source>
</evidence>
<evidence type="ECO:0000313" key="6">
    <source>
        <dbReference type="Proteomes" id="UP001272987"/>
    </source>
</evidence>
<dbReference type="SUPFAM" id="SSF51735">
    <property type="entry name" value="NAD(P)-binding Rossmann-fold domains"/>
    <property type="match status" value="1"/>
</dbReference>
<dbReference type="InterPro" id="IPR013149">
    <property type="entry name" value="ADH-like_C"/>
</dbReference>
<dbReference type="GeneID" id="69808330"/>
<dbReference type="Pfam" id="PF08240">
    <property type="entry name" value="ADH_N"/>
    <property type="match status" value="1"/>
</dbReference>
<dbReference type="InterPro" id="IPR020843">
    <property type="entry name" value="ER"/>
</dbReference>
<keyword evidence="2" id="KW-0560">Oxidoreductase</keyword>
<dbReference type="InterPro" id="IPR036291">
    <property type="entry name" value="NAD(P)-bd_dom_sf"/>
</dbReference>
<dbReference type="Proteomes" id="UP001272987">
    <property type="component" value="Unassembled WGS sequence"/>
</dbReference>
<dbReference type="GO" id="GO:0070402">
    <property type="term" value="F:NADPH binding"/>
    <property type="evidence" value="ECO:0007669"/>
    <property type="project" value="TreeGrafter"/>
</dbReference>
<accession>A0AAP6B501</accession>
<dbReference type="InterPro" id="IPR011032">
    <property type="entry name" value="GroES-like_sf"/>
</dbReference>
<evidence type="ECO:0000259" key="3">
    <source>
        <dbReference type="SMART" id="SM00829"/>
    </source>
</evidence>
<dbReference type="PANTHER" id="PTHR48106:SF13">
    <property type="entry name" value="QUINONE OXIDOREDUCTASE-RELATED"/>
    <property type="match status" value="1"/>
</dbReference>
<proteinExistence type="predicted"/>
<dbReference type="AlphaFoldDB" id="A0AAP6B501"/>
<evidence type="ECO:0000313" key="4">
    <source>
        <dbReference type="EMBL" id="MDX2958290.1"/>
    </source>
</evidence>
<dbReference type="Proteomes" id="UP001282288">
    <property type="component" value="Unassembled WGS sequence"/>
</dbReference>